<dbReference type="GO" id="GO:0046872">
    <property type="term" value="F:metal ion binding"/>
    <property type="evidence" value="ECO:0007669"/>
    <property type="project" value="UniProtKB-KW"/>
</dbReference>
<dbReference type="UniPathway" id="UPA00051">
    <property type="reaction ID" value="UER00081"/>
</dbReference>
<dbReference type="SUPFAM" id="SSF52242">
    <property type="entry name" value="Cobalamin (vitamin B12)-binding domain"/>
    <property type="match status" value="1"/>
</dbReference>
<dbReference type="GO" id="GO:0050667">
    <property type="term" value="P:homocysteine metabolic process"/>
    <property type="evidence" value="ECO:0007669"/>
    <property type="project" value="TreeGrafter"/>
</dbReference>
<evidence type="ECO:0000259" key="22">
    <source>
        <dbReference type="PROSITE" id="PS51332"/>
    </source>
</evidence>
<gene>
    <name evidence="24" type="ORF">ENV60_05005</name>
</gene>
<dbReference type="CDD" id="cd02070">
    <property type="entry name" value="corrinoid_protein_B12-BD"/>
    <property type="match status" value="1"/>
</dbReference>
<dbReference type="InterPro" id="IPR003726">
    <property type="entry name" value="HCY_dom"/>
</dbReference>
<proteinExistence type="inferred from homology"/>
<dbReference type="EC" id="2.1.1.13" evidence="6"/>
<dbReference type="InterPro" id="IPR006158">
    <property type="entry name" value="Cobalamin-bd"/>
</dbReference>
<dbReference type="PROSITE" id="PS51332">
    <property type="entry name" value="B12_BINDING"/>
    <property type="match status" value="1"/>
</dbReference>
<comment type="cofactor">
    <cofactor evidence="3">
        <name>methylcob(III)alamin</name>
        <dbReference type="ChEBI" id="CHEBI:28115"/>
    </cofactor>
</comment>
<dbReference type="GO" id="GO:0005829">
    <property type="term" value="C:cytosol"/>
    <property type="evidence" value="ECO:0007669"/>
    <property type="project" value="TreeGrafter"/>
</dbReference>
<dbReference type="InterPro" id="IPR003759">
    <property type="entry name" value="Cbl-bd_cap"/>
</dbReference>
<evidence type="ECO:0000256" key="1">
    <source>
        <dbReference type="ARBA" id="ARBA00001700"/>
    </source>
</evidence>
<evidence type="ECO:0000256" key="2">
    <source>
        <dbReference type="ARBA" id="ARBA00001947"/>
    </source>
</evidence>
<dbReference type="InterPro" id="IPR036724">
    <property type="entry name" value="Cobalamin-bd_sf"/>
</dbReference>
<dbReference type="Pfam" id="PF02607">
    <property type="entry name" value="B12-binding_2"/>
    <property type="match status" value="1"/>
</dbReference>
<evidence type="ECO:0000256" key="14">
    <source>
        <dbReference type="ARBA" id="ARBA00022833"/>
    </source>
</evidence>
<name>A0A7C4XKD2_UNCW3</name>
<evidence type="ECO:0000256" key="13">
    <source>
        <dbReference type="ARBA" id="ARBA00022723"/>
    </source>
</evidence>
<feature type="binding site" evidence="19">
    <location>
        <position position="266"/>
    </location>
    <ligand>
        <name>Zn(2+)</name>
        <dbReference type="ChEBI" id="CHEBI:29105"/>
    </ligand>
</feature>
<comment type="caution">
    <text evidence="24">The sequence shown here is derived from an EMBL/GenBank/DDBJ whole genome shotgun (WGS) entry which is preliminary data.</text>
</comment>
<evidence type="ECO:0000313" key="24">
    <source>
        <dbReference type="EMBL" id="HGV97636.1"/>
    </source>
</evidence>
<evidence type="ECO:0000256" key="16">
    <source>
        <dbReference type="ARBA" id="ARBA00023285"/>
    </source>
</evidence>
<dbReference type="Gene3D" id="1.10.1240.10">
    <property type="entry name" value="Methionine synthase domain"/>
    <property type="match status" value="1"/>
</dbReference>
<dbReference type="SUPFAM" id="SSF47644">
    <property type="entry name" value="Methionine synthase domain"/>
    <property type="match status" value="1"/>
</dbReference>
<keyword evidence="13 19" id="KW-0479">Metal-binding</keyword>
<dbReference type="GO" id="GO:0031419">
    <property type="term" value="F:cobalamin binding"/>
    <property type="evidence" value="ECO:0007669"/>
    <property type="project" value="UniProtKB-KW"/>
</dbReference>
<evidence type="ECO:0000256" key="11">
    <source>
        <dbReference type="ARBA" id="ARBA00022679"/>
    </source>
</evidence>
<sequence length="801" mass="89113">MDKLENLLKKRIVLLDGATGTNLFNMGLEPGEPPAILNLKNPDAVYELQKRYVESGSDAILTNTFSANPLNFKKDEYKDIIRAGIKIALRAAGSKKRVIGDIGPLGLLMKPYGEGNFDEVYRIYLEIFRTFSKCGVKIFLIETFNSLIEAKAAFLAAKNYAEDIFVSFTFQDNLQTIWGELPESIAITFESLGAKGVGVNCTAPEVAVKVLERMGKVTNLPLIAKPNAGKVKIAGGKFTHSLSDEILSGYLDKFIHTGARLIGGCCGTTPEYIKLISKRVPIQNFKKKMEKKFYLASSQSFIEVDNNTTVVVGERLNPSGRKKIKEALIKKDYAIYGKEAKLQEQSGADALDLNVFVPEVNEGDTLLNCLYEVLKNSKLPVFIDTQNFSAAKRAMEIYPGIGVYNSIPARRRELKKFLPAVKKYGFKAVISLIGKKVPRSFEERRANLKLVFKVAKKLNFPTADLIFDPLVFSVATEVDQIEETLKTIQFLHQRGLKTILGISNVSFGLPGRSLLNSALLTLSVKAGANFLILNPLDRRVMESYYAIKGITKNKINEYIRWIKEKGGDDFGLVNKEETKKSFSQKEEVKGRTREENLINAIINGESEIARQITERMLDSGESYQKIVNQYIFEAMSEVGKNYELGRFFIPDLLKAAEATKAVLRVVKKTMEKIENKGEQKKVILATVKGDIHDIGKNIVAMVLESAGYKVIDLGKDVDAKKIVEAVKKHQPLALGLSALLTTTMPEMENVIKLLRRRRLDTPVIIGGPNVSAEFARRIGACAAVQNAFDGLKVLRKIDAER</sequence>
<comment type="function">
    <text evidence="17">Catalyzes the transfer of a methyl group from methyl-cobalamin to homocysteine, yielding enzyme-bound cob(I)alamin and methionine. Subsequently, remethylates the cofactor using methyltetrahydrofolate.</text>
</comment>
<keyword evidence="8 19" id="KW-0489">Methyltransferase</keyword>
<accession>A0A7C4XKD2</accession>
<dbReference type="InterPro" id="IPR000489">
    <property type="entry name" value="Pterin-binding_dom"/>
</dbReference>
<keyword evidence="14 19" id="KW-0862">Zinc</keyword>
<dbReference type="Gene3D" id="3.20.20.330">
    <property type="entry name" value="Homocysteine-binding-like domain"/>
    <property type="match status" value="1"/>
</dbReference>
<dbReference type="Pfam" id="PF02574">
    <property type="entry name" value="S-methyl_trans"/>
    <property type="match status" value="1"/>
</dbReference>
<evidence type="ECO:0000256" key="17">
    <source>
        <dbReference type="ARBA" id="ARBA00025552"/>
    </source>
</evidence>
<dbReference type="GO" id="GO:0008705">
    <property type="term" value="F:methionine synthase activity"/>
    <property type="evidence" value="ECO:0007669"/>
    <property type="project" value="UniProtKB-EC"/>
</dbReference>
<evidence type="ECO:0000256" key="3">
    <source>
        <dbReference type="ARBA" id="ARBA00001956"/>
    </source>
</evidence>
<dbReference type="InterPro" id="IPR036589">
    <property type="entry name" value="HCY_dom_sf"/>
</dbReference>
<dbReference type="PROSITE" id="PS50972">
    <property type="entry name" value="PTERIN_BINDING"/>
    <property type="match status" value="1"/>
</dbReference>
<evidence type="ECO:0000256" key="5">
    <source>
        <dbReference type="ARBA" id="ARBA00010398"/>
    </source>
</evidence>
<dbReference type="SMART" id="SM01018">
    <property type="entry name" value="B12-binding_2"/>
    <property type="match status" value="1"/>
</dbReference>
<protein>
    <recommendedName>
        <fullName evidence="7">Methionine synthase</fullName>
        <ecNumber evidence="6">2.1.1.13</ecNumber>
    </recommendedName>
    <alternativeName>
        <fullName evidence="18">5-methyltetrahydrofolate--homocysteine methyltransferase</fullName>
    </alternativeName>
</protein>
<comment type="pathway">
    <text evidence="4">Amino-acid biosynthesis; L-methionine biosynthesis via de novo pathway; L-methionine from L-homocysteine (MetH route): step 1/1.</text>
</comment>
<feature type="domain" description="Hcy-binding" evidence="20">
    <location>
        <begin position="1"/>
        <end position="280"/>
    </location>
</feature>
<evidence type="ECO:0000259" key="23">
    <source>
        <dbReference type="PROSITE" id="PS51337"/>
    </source>
</evidence>
<feature type="domain" description="B12-binding N-terminal" evidence="23">
    <location>
        <begin position="584"/>
        <end position="678"/>
    </location>
</feature>
<feature type="binding site" evidence="19">
    <location>
        <position position="201"/>
    </location>
    <ligand>
        <name>Zn(2+)</name>
        <dbReference type="ChEBI" id="CHEBI:29105"/>
    </ligand>
</feature>
<dbReference type="Gene3D" id="3.20.20.20">
    <property type="entry name" value="Dihydropteroate synthase-like"/>
    <property type="match status" value="1"/>
</dbReference>
<dbReference type="SUPFAM" id="SSF51717">
    <property type="entry name" value="Dihydropteroate synthetase-like"/>
    <property type="match status" value="1"/>
</dbReference>
<evidence type="ECO:0000256" key="8">
    <source>
        <dbReference type="ARBA" id="ARBA00022603"/>
    </source>
</evidence>
<evidence type="ECO:0000256" key="18">
    <source>
        <dbReference type="ARBA" id="ARBA00031040"/>
    </source>
</evidence>
<organism evidence="24">
    <name type="scientific">candidate division WOR-3 bacterium</name>
    <dbReference type="NCBI Taxonomy" id="2052148"/>
    <lineage>
        <taxon>Bacteria</taxon>
        <taxon>Bacteria division WOR-3</taxon>
    </lineage>
</organism>
<evidence type="ECO:0000259" key="21">
    <source>
        <dbReference type="PROSITE" id="PS50972"/>
    </source>
</evidence>
<evidence type="ECO:0000256" key="19">
    <source>
        <dbReference type="PROSITE-ProRule" id="PRU00333"/>
    </source>
</evidence>
<feature type="domain" description="B12-binding" evidence="22">
    <location>
        <begin position="679"/>
        <end position="801"/>
    </location>
</feature>
<dbReference type="EMBL" id="DTGZ01000092">
    <property type="protein sequence ID" value="HGV97636.1"/>
    <property type="molecule type" value="Genomic_DNA"/>
</dbReference>
<comment type="cofactor">
    <cofactor evidence="2 19">
        <name>Zn(2+)</name>
        <dbReference type="ChEBI" id="CHEBI:29105"/>
    </cofactor>
</comment>
<keyword evidence="9" id="KW-0028">Amino-acid biosynthesis</keyword>
<dbReference type="Pfam" id="PF02310">
    <property type="entry name" value="B12-binding"/>
    <property type="match status" value="1"/>
</dbReference>
<evidence type="ECO:0000259" key="20">
    <source>
        <dbReference type="PROSITE" id="PS50970"/>
    </source>
</evidence>
<evidence type="ECO:0000256" key="4">
    <source>
        <dbReference type="ARBA" id="ARBA00005178"/>
    </source>
</evidence>
<dbReference type="PANTHER" id="PTHR45833:SF1">
    <property type="entry name" value="METHIONINE SYNTHASE"/>
    <property type="match status" value="1"/>
</dbReference>
<keyword evidence="12" id="KW-0949">S-adenosyl-L-methionine</keyword>
<evidence type="ECO:0000256" key="7">
    <source>
        <dbReference type="ARBA" id="ARBA00013998"/>
    </source>
</evidence>
<keyword evidence="16" id="KW-0170">Cobalt</keyword>
<comment type="catalytic activity">
    <reaction evidence="1">
        <text>(6S)-5-methyl-5,6,7,8-tetrahydrofolate + L-homocysteine = (6S)-5,6,7,8-tetrahydrofolate + L-methionine</text>
        <dbReference type="Rhea" id="RHEA:11172"/>
        <dbReference type="ChEBI" id="CHEBI:18608"/>
        <dbReference type="ChEBI" id="CHEBI:57453"/>
        <dbReference type="ChEBI" id="CHEBI:57844"/>
        <dbReference type="ChEBI" id="CHEBI:58199"/>
        <dbReference type="EC" id="2.1.1.13"/>
    </reaction>
</comment>
<dbReference type="InterPro" id="IPR036594">
    <property type="entry name" value="Meth_synthase_dom"/>
</dbReference>
<dbReference type="GO" id="GO:0046653">
    <property type="term" value="P:tetrahydrofolate metabolic process"/>
    <property type="evidence" value="ECO:0007669"/>
    <property type="project" value="TreeGrafter"/>
</dbReference>
<dbReference type="InterPro" id="IPR011005">
    <property type="entry name" value="Dihydropteroate_synth-like_sf"/>
</dbReference>
<dbReference type="Pfam" id="PF00809">
    <property type="entry name" value="Pterin_bind"/>
    <property type="match status" value="1"/>
</dbReference>
<evidence type="ECO:0000256" key="10">
    <source>
        <dbReference type="ARBA" id="ARBA00022628"/>
    </source>
</evidence>
<evidence type="ECO:0000256" key="9">
    <source>
        <dbReference type="ARBA" id="ARBA00022605"/>
    </source>
</evidence>
<feature type="binding site" evidence="19">
    <location>
        <position position="265"/>
    </location>
    <ligand>
        <name>Zn(2+)</name>
        <dbReference type="ChEBI" id="CHEBI:29105"/>
    </ligand>
</feature>
<dbReference type="AlphaFoldDB" id="A0A7C4XKD2"/>
<dbReference type="PROSITE" id="PS51337">
    <property type="entry name" value="B12_BINDING_NTER"/>
    <property type="match status" value="1"/>
</dbReference>
<evidence type="ECO:0000256" key="15">
    <source>
        <dbReference type="ARBA" id="ARBA00023167"/>
    </source>
</evidence>
<reference evidence="24" key="1">
    <citation type="journal article" date="2020" name="mSystems">
        <title>Genome- and Community-Level Interaction Insights into Carbon Utilization and Element Cycling Functions of Hydrothermarchaeota in Hydrothermal Sediment.</title>
        <authorList>
            <person name="Zhou Z."/>
            <person name="Liu Y."/>
            <person name="Xu W."/>
            <person name="Pan J."/>
            <person name="Luo Z.H."/>
            <person name="Li M."/>
        </authorList>
    </citation>
    <scope>NUCLEOTIDE SEQUENCE [LARGE SCALE GENOMIC DNA]</scope>
    <source>
        <strain evidence="24">SpSt-774</strain>
    </source>
</reference>
<dbReference type="PANTHER" id="PTHR45833">
    <property type="entry name" value="METHIONINE SYNTHASE"/>
    <property type="match status" value="1"/>
</dbReference>
<dbReference type="InterPro" id="IPR050554">
    <property type="entry name" value="Met_Synthase/Corrinoid"/>
</dbReference>
<keyword evidence="11 19" id="KW-0808">Transferase</keyword>
<dbReference type="GO" id="GO:0032259">
    <property type="term" value="P:methylation"/>
    <property type="evidence" value="ECO:0007669"/>
    <property type="project" value="UniProtKB-KW"/>
</dbReference>
<comment type="similarity">
    <text evidence="5">Belongs to the vitamin-B12 dependent methionine synthase family.</text>
</comment>
<evidence type="ECO:0000256" key="12">
    <source>
        <dbReference type="ARBA" id="ARBA00022691"/>
    </source>
</evidence>
<dbReference type="SUPFAM" id="SSF82282">
    <property type="entry name" value="Homocysteine S-methyltransferase"/>
    <property type="match status" value="1"/>
</dbReference>
<dbReference type="Gene3D" id="3.40.50.280">
    <property type="entry name" value="Cobalamin-binding domain"/>
    <property type="match status" value="1"/>
</dbReference>
<keyword evidence="15" id="KW-0486">Methionine biosynthesis</keyword>
<keyword evidence="10" id="KW-0846">Cobalamin</keyword>
<dbReference type="PROSITE" id="PS50970">
    <property type="entry name" value="HCY"/>
    <property type="match status" value="1"/>
</dbReference>
<evidence type="ECO:0000256" key="6">
    <source>
        <dbReference type="ARBA" id="ARBA00012032"/>
    </source>
</evidence>
<feature type="domain" description="Pterin-binding" evidence="21">
    <location>
        <begin position="309"/>
        <end position="551"/>
    </location>
</feature>